<name>A0ABD2N5J9_9CUCU</name>
<evidence type="ECO:0000256" key="3">
    <source>
        <dbReference type="ARBA" id="ARBA00005553"/>
    </source>
</evidence>
<evidence type="ECO:0000256" key="5">
    <source>
        <dbReference type="ARBA" id="ARBA00022792"/>
    </source>
</evidence>
<evidence type="ECO:0000256" key="11">
    <source>
        <dbReference type="RuleBase" id="RU004396"/>
    </source>
</evidence>
<comment type="pathway">
    <text evidence="2">Energy metabolism; oxidative phosphorylation.</text>
</comment>
<comment type="similarity">
    <text evidence="3 11">Belongs to the cytochrome c oxidase subunit 6A family.</text>
</comment>
<evidence type="ECO:0000313" key="13">
    <source>
        <dbReference type="EMBL" id="KAL3273970.1"/>
    </source>
</evidence>
<dbReference type="InterPro" id="IPR036418">
    <property type="entry name" value="Cyt_c_oxidase_su6a_sf"/>
</dbReference>
<keyword evidence="6" id="KW-0809">Transit peptide</keyword>
<dbReference type="AlphaFoldDB" id="A0ABD2N5J9"/>
<dbReference type="Gene3D" id="4.10.95.10">
    <property type="entry name" value="Cytochrome c oxidase, subunit VIa"/>
    <property type="match status" value="1"/>
</dbReference>
<protein>
    <recommendedName>
        <fullName evidence="12">Cytochrome c oxidase subunit</fullName>
    </recommendedName>
    <alternativeName>
        <fullName evidence="12">Cytochrome c oxidase polypeptide VIa</fullName>
    </alternativeName>
</protein>
<accession>A0ABD2N5J9</accession>
<keyword evidence="8" id="KW-0560">Oxidoreductase</keyword>
<evidence type="ECO:0000256" key="6">
    <source>
        <dbReference type="ARBA" id="ARBA00022946"/>
    </source>
</evidence>
<evidence type="ECO:0000256" key="7">
    <source>
        <dbReference type="ARBA" id="ARBA00022989"/>
    </source>
</evidence>
<evidence type="ECO:0000313" key="14">
    <source>
        <dbReference type="Proteomes" id="UP001516400"/>
    </source>
</evidence>
<gene>
    <name evidence="13" type="ORF">HHI36_015392</name>
</gene>
<dbReference type="PIRSF" id="PIRSF000277">
    <property type="entry name" value="COX6A1"/>
    <property type="match status" value="1"/>
</dbReference>
<dbReference type="InterPro" id="IPR018507">
    <property type="entry name" value="Cyt_c_oxidase_su6a_CS"/>
</dbReference>
<evidence type="ECO:0000256" key="9">
    <source>
        <dbReference type="ARBA" id="ARBA00023128"/>
    </source>
</evidence>
<dbReference type="PROSITE" id="PS01329">
    <property type="entry name" value="COX6A"/>
    <property type="match status" value="1"/>
</dbReference>
<dbReference type="PANTHER" id="PTHR11504">
    <property type="entry name" value="CYTOCHROME C OXIDASE POLYPEPTIDE VIA"/>
    <property type="match status" value="1"/>
</dbReference>
<sequence length="112" mass="12776">MASLLRYSARRFLQTSAKRAVEVEGPSAVSGGHEGGYKIWRNLTLFVAFPSIALCMVHCWLEHSKAHGERPPFVKYDHLRIRTKRFPWGDGNKSLFHNPHVNALPDGYEDEL</sequence>
<evidence type="ECO:0000256" key="8">
    <source>
        <dbReference type="ARBA" id="ARBA00023002"/>
    </source>
</evidence>
<evidence type="ECO:0000256" key="2">
    <source>
        <dbReference type="ARBA" id="ARBA00004673"/>
    </source>
</evidence>
<dbReference type="FunFam" id="4.10.95.10:FF:000001">
    <property type="entry name" value="Cytochrome c oxidase subunit 6A, mitochondrial"/>
    <property type="match status" value="1"/>
</dbReference>
<evidence type="ECO:0000256" key="12">
    <source>
        <dbReference type="RuleBase" id="RU004397"/>
    </source>
</evidence>
<keyword evidence="5 12" id="KW-0999">Mitochondrion inner membrane</keyword>
<keyword evidence="14" id="KW-1185">Reference proteome</keyword>
<keyword evidence="10 12" id="KW-0472">Membrane</keyword>
<comment type="subcellular location">
    <subcellularLocation>
        <location evidence="1">Mitochondrion inner membrane</location>
        <topology evidence="1">Single-pass membrane protein</topology>
    </subcellularLocation>
</comment>
<dbReference type="GO" id="GO:0005743">
    <property type="term" value="C:mitochondrial inner membrane"/>
    <property type="evidence" value="ECO:0007669"/>
    <property type="project" value="UniProtKB-SubCell"/>
</dbReference>
<dbReference type="GO" id="GO:0016491">
    <property type="term" value="F:oxidoreductase activity"/>
    <property type="evidence" value="ECO:0007669"/>
    <property type="project" value="UniProtKB-KW"/>
</dbReference>
<keyword evidence="7" id="KW-1133">Transmembrane helix</keyword>
<dbReference type="CDD" id="cd00925">
    <property type="entry name" value="Cyt_c_Oxidase_VIa"/>
    <property type="match status" value="1"/>
</dbReference>
<keyword evidence="9 12" id="KW-0496">Mitochondrion</keyword>
<dbReference type="InterPro" id="IPR001349">
    <property type="entry name" value="Cyt_c_oxidase_su6a"/>
</dbReference>
<dbReference type="SUPFAM" id="SSF81411">
    <property type="entry name" value="Mitochondrial cytochrome c oxidase subunit VIa"/>
    <property type="match status" value="1"/>
</dbReference>
<evidence type="ECO:0000256" key="1">
    <source>
        <dbReference type="ARBA" id="ARBA00004434"/>
    </source>
</evidence>
<evidence type="ECO:0000256" key="10">
    <source>
        <dbReference type="ARBA" id="ARBA00023136"/>
    </source>
</evidence>
<dbReference type="Proteomes" id="UP001516400">
    <property type="component" value="Unassembled WGS sequence"/>
</dbReference>
<reference evidence="13 14" key="1">
    <citation type="journal article" date="2021" name="BMC Biol.">
        <title>Horizontally acquired antibacterial genes associated with adaptive radiation of ladybird beetles.</title>
        <authorList>
            <person name="Li H.S."/>
            <person name="Tang X.F."/>
            <person name="Huang Y.H."/>
            <person name="Xu Z.Y."/>
            <person name="Chen M.L."/>
            <person name="Du X.Y."/>
            <person name="Qiu B.Y."/>
            <person name="Chen P.T."/>
            <person name="Zhang W."/>
            <person name="Slipinski A."/>
            <person name="Escalona H.E."/>
            <person name="Waterhouse R.M."/>
            <person name="Zwick A."/>
            <person name="Pang H."/>
        </authorList>
    </citation>
    <scope>NUCLEOTIDE SEQUENCE [LARGE SCALE GENOMIC DNA]</scope>
    <source>
        <strain evidence="13">SYSU2018</strain>
    </source>
</reference>
<dbReference type="Pfam" id="PF02046">
    <property type="entry name" value="COX6A"/>
    <property type="match status" value="1"/>
</dbReference>
<evidence type="ECO:0000256" key="4">
    <source>
        <dbReference type="ARBA" id="ARBA00022692"/>
    </source>
</evidence>
<organism evidence="13 14">
    <name type="scientific">Cryptolaemus montrouzieri</name>
    <dbReference type="NCBI Taxonomy" id="559131"/>
    <lineage>
        <taxon>Eukaryota</taxon>
        <taxon>Metazoa</taxon>
        <taxon>Ecdysozoa</taxon>
        <taxon>Arthropoda</taxon>
        <taxon>Hexapoda</taxon>
        <taxon>Insecta</taxon>
        <taxon>Pterygota</taxon>
        <taxon>Neoptera</taxon>
        <taxon>Endopterygota</taxon>
        <taxon>Coleoptera</taxon>
        <taxon>Polyphaga</taxon>
        <taxon>Cucujiformia</taxon>
        <taxon>Coccinelloidea</taxon>
        <taxon>Coccinellidae</taxon>
        <taxon>Scymninae</taxon>
        <taxon>Scymnini</taxon>
        <taxon>Cryptolaemus</taxon>
    </lineage>
</organism>
<proteinExistence type="inferred from homology"/>
<comment type="caution">
    <text evidence="13">The sequence shown here is derived from an EMBL/GenBank/DDBJ whole genome shotgun (WGS) entry which is preliminary data.</text>
</comment>
<dbReference type="PANTHER" id="PTHR11504:SF0">
    <property type="entry name" value="CYTOCHROME C OXIDASE SUBUNIT"/>
    <property type="match status" value="1"/>
</dbReference>
<dbReference type="EMBL" id="JABFTP020000062">
    <property type="protein sequence ID" value="KAL3273970.1"/>
    <property type="molecule type" value="Genomic_DNA"/>
</dbReference>
<keyword evidence="4" id="KW-0812">Transmembrane</keyword>